<dbReference type="SUPFAM" id="SSF55307">
    <property type="entry name" value="Tubulin C-terminal domain-like"/>
    <property type="match status" value="1"/>
</dbReference>
<comment type="function">
    <text evidence="13">Acts as a positive regulator of hedgehog signaling and regulates ciliary function.</text>
</comment>
<gene>
    <name evidence="17" type="ORF">HXX76_002559</name>
</gene>
<dbReference type="PROSITE" id="PS00227">
    <property type="entry name" value="TUBULIN"/>
    <property type="match status" value="1"/>
</dbReference>
<comment type="caution">
    <text evidence="17">The sequence shown here is derived from an EMBL/GenBank/DDBJ whole genome shotgun (WGS) entry which is preliminary data.</text>
</comment>
<keyword evidence="10" id="KW-0539">Nucleus</keyword>
<reference evidence="17" key="1">
    <citation type="journal article" date="2020" name="bioRxiv">
        <title>Comparative genomics of Chlamydomonas.</title>
        <authorList>
            <person name="Craig R.J."/>
            <person name="Hasan A.R."/>
            <person name="Ness R.W."/>
            <person name="Keightley P.D."/>
        </authorList>
    </citation>
    <scope>NUCLEOTIDE SEQUENCE</scope>
    <source>
        <strain evidence="17">SAG 7.73</strain>
    </source>
</reference>
<dbReference type="GO" id="GO:0005814">
    <property type="term" value="C:centriole"/>
    <property type="evidence" value="ECO:0007669"/>
    <property type="project" value="UniProtKB-SubCell"/>
</dbReference>
<dbReference type="GO" id="GO:0005200">
    <property type="term" value="F:structural constituent of cytoskeleton"/>
    <property type="evidence" value="ECO:0007669"/>
    <property type="project" value="InterPro"/>
</dbReference>
<evidence type="ECO:0000256" key="13">
    <source>
        <dbReference type="ARBA" id="ARBA00046149"/>
    </source>
</evidence>
<dbReference type="GO" id="GO:0005634">
    <property type="term" value="C:nucleus"/>
    <property type="evidence" value="ECO:0007669"/>
    <property type="project" value="UniProtKB-SubCell"/>
</dbReference>
<evidence type="ECO:0000256" key="12">
    <source>
        <dbReference type="ARBA" id="ARBA00030594"/>
    </source>
</evidence>
<dbReference type="InterPro" id="IPR003008">
    <property type="entry name" value="Tubulin_FtsZ_GTPase"/>
</dbReference>
<dbReference type="CDD" id="cd02189">
    <property type="entry name" value="delta_zeta_tubulin-like"/>
    <property type="match status" value="1"/>
</dbReference>
<evidence type="ECO:0000256" key="9">
    <source>
        <dbReference type="ARBA" id="ARBA00023134"/>
    </source>
</evidence>
<dbReference type="InterPro" id="IPR008280">
    <property type="entry name" value="Tub_FtsZ_C"/>
</dbReference>
<evidence type="ECO:0000256" key="6">
    <source>
        <dbReference type="ARBA" id="ARBA00022701"/>
    </source>
</evidence>
<keyword evidence="18" id="KW-1185">Reference proteome</keyword>
<evidence type="ECO:0000256" key="4">
    <source>
        <dbReference type="ARBA" id="ARBA00009636"/>
    </source>
</evidence>
<dbReference type="GO" id="GO:0005525">
    <property type="term" value="F:GTP binding"/>
    <property type="evidence" value="ECO:0007669"/>
    <property type="project" value="UniProtKB-UniRule"/>
</dbReference>
<keyword evidence="6 14" id="KW-0493">Microtubule</keyword>
<sequence>MPCITLQLGQCGNQLGCSFFNTLATEFSSHDYGADAVHEYFRPSADPNLYTARSVLIDMEPKVVAGARASAAASGGWWRYPSAGYLVMQSGSGNNWAQGFHGYGPQVHEDAVDLVRKEVEHADALSGFLLLQSMAGGTGAGLGTYVAEALRDEYHSAFVANCCVWPYESGEVIVQPYNTLLTLSHLADVSDGLVLLENEALHRTAAKLYGIARPSFGDMNGIAARALASALLPSQPRGPYSGGAYIAPTSQQQQQAQAHGHGAGPGRNSPGSGGGGGGGGGVQLPALRRADSSGGRLGGDSPGVGSLGSRGGCSTPPPAAAASPSAPGAGGTGGLGVCTAPLAELLTRLCGHPAYRLLTLRAVPQLPPANIDFTTFTWPALTKRLRQMLVTGSVLEEGLDWSVTPQSPGAAAALGVGLAGPTVNRTLASWLILRGQGAAEVDVGEFADPALSAAWSPEPLSVSYNAGRFGRCAMSACLLSNDRHCVGPIQRMQEHAYGMLESRAFVHQYEKYGLSVADFQECFARIEDIAQRYARL</sequence>
<feature type="region of interest" description="Disordered" evidence="15">
    <location>
        <begin position="241"/>
        <end position="330"/>
    </location>
</feature>
<dbReference type="InterPro" id="IPR036525">
    <property type="entry name" value="Tubulin/FtsZ_GTPase_sf"/>
</dbReference>
<dbReference type="EMBL" id="JAEHOC010000004">
    <property type="protein sequence ID" value="KAG2442473.1"/>
    <property type="molecule type" value="Genomic_DNA"/>
</dbReference>
<keyword evidence="8" id="KW-0970">Cilium biogenesis/degradation</keyword>
<name>A0A835TFH9_CHLIN</name>
<evidence type="ECO:0000256" key="8">
    <source>
        <dbReference type="ARBA" id="ARBA00022794"/>
    </source>
</evidence>
<evidence type="ECO:0000256" key="2">
    <source>
        <dbReference type="ARBA" id="ARBA00004123"/>
    </source>
</evidence>
<evidence type="ECO:0000256" key="5">
    <source>
        <dbReference type="ARBA" id="ARBA00014184"/>
    </source>
</evidence>
<dbReference type="OrthoDB" id="10250004at2759"/>
<dbReference type="Proteomes" id="UP000650467">
    <property type="component" value="Unassembled WGS sequence"/>
</dbReference>
<feature type="domain" description="Tubulin/FtsZ GTPase" evidence="16">
    <location>
        <begin position="37"/>
        <end position="238"/>
    </location>
</feature>
<dbReference type="AlphaFoldDB" id="A0A835TFH9"/>
<dbReference type="InterPro" id="IPR002967">
    <property type="entry name" value="Delta_tubulin"/>
</dbReference>
<accession>A0A835TFH9</accession>
<protein>
    <recommendedName>
        <fullName evidence="5">Tubulin delta chain</fullName>
    </recommendedName>
    <alternativeName>
        <fullName evidence="12">Delta-tubulin</fullName>
    </alternativeName>
</protein>
<comment type="subcellular location">
    <subcellularLocation>
        <location evidence="3">Cell projection</location>
        <location evidence="3">Cilium</location>
    </subcellularLocation>
    <subcellularLocation>
        <location evidence="1">Cytoplasm</location>
        <location evidence="1">Cytoskeleton</location>
        <location evidence="1">Microtubule organizing center</location>
        <location evidence="1">Centrosome</location>
        <location evidence="1">Centriole</location>
    </subcellularLocation>
    <subcellularLocation>
        <location evidence="2">Nucleus</location>
    </subcellularLocation>
</comment>
<evidence type="ECO:0000256" key="1">
    <source>
        <dbReference type="ARBA" id="ARBA00004114"/>
    </source>
</evidence>
<evidence type="ECO:0000256" key="7">
    <source>
        <dbReference type="ARBA" id="ARBA00022741"/>
    </source>
</evidence>
<evidence type="ECO:0000313" key="17">
    <source>
        <dbReference type="EMBL" id="KAG2442473.1"/>
    </source>
</evidence>
<feature type="compositionally biased region" description="Gly residues" evidence="15">
    <location>
        <begin position="261"/>
        <end position="282"/>
    </location>
</feature>
<dbReference type="PRINTS" id="PR01161">
    <property type="entry name" value="TUBULIN"/>
</dbReference>
<evidence type="ECO:0000259" key="16">
    <source>
        <dbReference type="SMART" id="SM00864"/>
    </source>
</evidence>
<evidence type="ECO:0000256" key="10">
    <source>
        <dbReference type="ARBA" id="ARBA00023242"/>
    </source>
</evidence>
<dbReference type="InterPro" id="IPR017975">
    <property type="entry name" value="Tubulin_CS"/>
</dbReference>
<dbReference type="Pfam" id="PF00091">
    <property type="entry name" value="Tubulin"/>
    <property type="match status" value="1"/>
</dbReference>
<dbReference type="GO" id="GO:0007017">
    <property type="term" value="P:microtubule-based process"/>
    <property type="evidence" value="ECO:0007669"/>
    <property type="project" value="InterPro"/>
</dbReference>
<feature type="compositionally biased region" description="Low complexity" evidence="15">
    <location>
        <begin position="251"/>
        <end position="260"/>
    </location>
</feature>
<evidence type="ECO:0000256" key="15">
    <source>
        <dbReference type="SAM" id="MobiDB-lite"/>
    </source>
</evidence>
<dbReference type="Gene3D" id="3.40.50.1440">
    <property type="entry name" value="Tubulin/FtsZ, GTPase domain"/>
    <property type="match status" value="1"/>
</dbReference>
<evidence type="ECO:0000256" key="11">
    <source>
        <dbReference type="ARBA" id="ARBA00023273"/>
    </source>
</evidence>
<keyword evidence="9 14" id="KW-0342">GTP-binding</keyword>
<dbReference type="InterPro" id="IPR000217">
    <property type="entry name" value="Tubulin"/>
</dbReference>
<dbReference type="PANTHER" id="PTHR11588">
    <property type="entry name" value="TUBULIN"/>
    <property type="match status" value="1"/>
</dbReference>
<evidence type="ECO:0000256" key="3">
    <source>
        <dbReference type="ARBA" id="ARBA00004138"/>
    </source>
</evidence>
<organism evidence="17 18">
    <name type="scientific">Chlamydomonas incerta</name>
    <dbReference type="NCBI Taxonomy" id="51695"/>
    <lineage>
        <taxon>Eukaryota</taxon>
        <taxon>Viridiplantae</taxon>
        <taxon>Chlorophyta</taxon>
        <taxon>core chlorophytes</taxon>
        <taxon>Chlorophyceae</taxon>
        <taxon>CS clade</taxon>
        <taxon>Chlamydomonadales</taxon>
        <taxon>Chlamydomonadaceae</taxon>
        <taxon>Chlamydomonas</taxon>
    </lineage>
</organism>
<dbReference type="SMART" id="SM00864">
    <property type="entry name" value="Tubulin"/>
    <property type="match status" value="1"/>
</dbReference>
<comment type="similarity">
    <text evidence="4 14">Belongs to the tubulin family.</text>
</comment>
<dbReference type="SUPFAM" id="SSF52490">
    <property type="entry name" value="Tubulin nucleotide-binding domain-like"/>
    <property type="match status" value="1"/>
</dbReference>
<evidence type="ECO:0000256" key="14">
    <source>
        <dbReference type="RuleBase" id="RU000352"/>
    </source>
</evidence>
<proteinExistence type="inferred from homology"/>
<keyword evidence="11" id="KW-0966">Cell projection</keyword>
<dbReference type="GO" id="GO:0005929">
    <property type="term" value="C:cilium"/>
    <property type="evidence" value="ECO:0007669"/>
    <property type="project" value="UniProtKB-SubCell"/>
</dbReference>
<dbReference type="GO" id="GO:0030030">
    <property type="term" value="P:cell projection organization"/>
    <property type="evidence" value="ECO:0007669"/>
    <property type="project" value="UniProtKB-KW"/>
</dbReference>
<keyword evidence="7 14" id="KW-0547">Nucleotide-binding</keyword>
<feature type="compositionally biased region" description="Gly residues" evidence="15">
    <location>
        <begin position="295"/>
        <end position="311"/>
    </location>
</feature>
<dbReference type="GO" id="GO:0005874">
    <property type="term" value="C:microtubule"/>
    <property type="evidence" value="ECO:0007669"/>
    <property type="project" value="UniProtKB-KW"/>
</dbReference>
<evidence type="ECO:0000313" key="18">
    <source>
        <dbReference type="Proteomes" id="UP000650467"/>
    </source>
</evidence>
<dbReference type="PRINTS" id="PR01224">
    <property type="entry name" value="DELTATUBULIN"/>
</dbReference>